<dbReference type="NCBIfam" id="TIGR02515">
    <property type="entry name" value="IV_pilus_PilQ"/>
    <property type="match status" value="1"/>
</dbReference>
<dbReference type="Pfam" id="PF07660">
    <property type="entry name" value="STN"/>
    <property type="match status" value="1"/>
</dbReference>
<dbReference type="InterPro" id="IPR038591">
    <property type="entry name" value="NolW-like_sf"/>
</dbReference>
<evidence type="ECO:0000256" key="2">
    <source>
        <dbReference type="ARBA" id="ARBA00022448"/>
    </source>
</evidence>
<feature type="domain" description="Secretin/TonB short N-terminal" evidence="10">
    <location>
        <begin position="539"/>
        <end position="587"/>
    </location>
</feature>
<sequence>MLEQSAVTRGKWIMATAWAVVLASAKVYGADLNTLRDLQVSRTGAGAQVVVTGTRPPTFTVFRLSGPERLVVDLSSADATGIKGHHDGTGPVSGVVAAQFSDARASVGRVLVALDQASQYDVRAEGNRVVISVDGSPVAPAAVTAQAPATPKPAEPVAAAPKPAEPVAVAAAPKPAPVKAAPAPVVEAMVAVVPEEGAAAKAAPSQAPGRENVVATEADEREVAHPAQRITRLSLDGDALRVGTDGDIARYEVLELVDPPRLAVDVYGVGLSAKAPKVKGSLLKDVRVGAHEDKVRLVLVAKGDMPAYRVDRSERGLEVVLGAAVARKPKPSTSRDAVAETEPLRPQPLPVEAAKPQPAPAVVAQAAPQPQVVEVKDLSFDESASGGRVQLKLSGATTWKVDRPDPRSAVLTLDNARLPKKLERSLDTSALDTPVKMISAFSVPGEGRKVRVVVAADGAIEENVTQGANTLSWRLDVQGVKTEEVAVTQRTAGFTAEAPAYAAEGAPQQARYRGKRVSFEFKDIEIQNLLRVIAEISKRNIVVADDVSGRVTIRLRNVPWDQALDLILRTKQLGQEQVGNIIRIAPLKTLEEEARLRQERKKSLQQQEDLLVSLVPVNYAVAGDMSSRVKDVLSDRGSVTVDTRTNVLIIKDIRSNTEKARALVRSLDTQTPQVLIESRIVEASTTFSRNLGVQWGGQARLSPATGNPTGLIFPSTVGVTGGSSGAAPGLPAAPNFAVNLPAAVGQGIGGAMGFAFGSAGGALQLNLRLSAAETEGAVKTISSPKVTTLDNNTARISQGLSIPFSQTSASGVNTTFVEARLSLEVTPHITQDGSILMSIQAQNNQPDPSNTGANGQPSIQRKEANTQVLVKDGDTTVIGGIYVRRGSTSRDSVPFLSKIPVLGFFFRSTSETDERQELLIFITPRILNRQTIAQSL</sequence>
<evidence type="ECO:0000313" key="12">
    <source>
        <dbReference type="Proteomes" id="UP000278907"/>
    </source>
</evidence>
<dbReference type="Proteomes" id="UP000278907">
    <property type="component" value="Unassembled WGS sequence"/>
</dbReference>
<dbReference type="InterPro" id="IPR051808">
    <property type="entry name" value="Type_IV_pilus_biogenesis"/>
</dbReference>
<evidence type="ECO:0000256" key="1">
    <source>
        <dbReference type="ARBA" id="ARBA00004370"/>
    </source>
</evidence>
<dbReference type="InterPro" id="IPR013355">
    <property type="entry name" value="Pilus_4_PilQ"/>
</dbReference>
<name>A0ABX9QKP1_9BACT</name>
<dbReference type="InterPro" id="IPR001775">
    <property type="entry name" value="GspD/PilQ"/>
</dbReference>
<keyword evidence="12" id="KW-1185">Reference proteome</keyword>
<dbReference type="InterPro" id="IPR021731">
    <property type="entry name" value="AMIN_dom"/>
</dbReference>
<dbReference type="Pfam" id="PF00263">
    <property type="entry name" value="Secretin"/>
    <property type="match status" value="1"/>
</dbReference>
<dbReference type="PANTHER" id="PTHR30604:SF1">
    <property type="entry name" value="DNA UTILIZATION PROTEIN HOFQ"/>
    <property type="match status" value="1"/>
</dbReference>
<evidence type="ECO:0000256" key="6">
    <source>
        <dbReference type="ARBA" id="ARBA00023237"/>
    </source>
</evidence>
<dbReference type="Gene3D" id="2.60.40.3500">
    <property type="match status" value="2"/>
</dbReference>
<comment type="caution">
    <text evidence="11">The sequence shown here is derived from an EMBL/GenBank/DDBJ whole genome shotgun (WGS) entry which is preliminary data.</text>
</comment>
<keyword evidence="2 8" id="KW-0813">Transport</keyword>
<evidence type="ECO:0000256" key="5">
    <source>
        <dbReference type="ARBA" id="ARBA00023136"/>
    </source>
</evidence>
<dbReference type="Gene3D" id="2.60.40.3470">
    <property type="match status" value="1"/>
</dbReference>
<dbReference type="Pfam" id="PF11741">
    <property type="entry name" value="AMIN"/>
    <property type="match status" value="3"/>
</dbReference>
<evidence type="ECO:0000259" key="10">
    <source>
        <dbReference type="SMART" id="SM00965"/>
    </source>
</evidence>
<feature type="region of interest" description="Disordered" evidence="9">
    <location>
        <begin position="330"/>
        <end position="358"/>
    </location>
</feature>
<dbReference type="PANTHER" id="PTHR30604">
    <property type="entry name" value="PROTEIN TRANSPORT PROTEIN HOFQ"/>
    <property type="match status" value="1"/>
</dbReference>
<dbReference type="Pfam" id="PF03958">
    <property type="entry name" value="Secretin_N"/>
    <property type="match status" value="1"/>
</dbReference>
<dbReference type="RefSeq" id="WP_120583148.1">
    <property type="nucleotide sequence ID" value="NZ_RAWI01000059.1"/>
</dbReference>
<dbReference type="PRINTS" id="PR00811">
    <property type="entry name" value="BCTERIALGSPD"/>
</dbReference>
<evidence type="ECO:0000256" key="3">
    <source>
        <dbReference type="ARBA" id="ARBA00022729"/>
    </source>
</evidence>
<evidence type="ECO:0000256" key="9">
    <source>
        <dbReference type="SAM" id="MobiDB-lite"/>
    </source>
</evidence>
<proteinExistence type="inferred from homology"/>
<dbReference type="SMART" id="SM00965">
    <property type="entry name" value="STN"/>
    <property type="match status" value="1"/>
</dbReference>
<evidence type="ECO:0000256" key="8">
    <source>
        <dbReference type="RuleBase" id="RU004004"/>
    </source>
</evidence>
<dbReference type="Gene3D" id="3.30.1370.120">
    <property type="match status" value="1"/>
</dbReference>
<dbReference type="InterPro" id="IPR011662">
    <property type="entry name" value="Secretin/TonB_short_N"/>
</dbReference>
<keyword evidence="6" id="KW-0998">Cell outer membrane</keyword>
<keyword evidence="3" id="KW-0732">Signal</keyword>
<evidence type="ECO:0000256" key="7">
    <source>
        <dbReference type="RuleBase" id="RU004003"/>
    </source>
</evidence>
<gene>
    <name evidence="11" type="ORF">D7Y13_10720</name>
</gene>
<dbReference type="InterPro" id="IPR005644">
    <property type="entry name" value="NolW-like"/>
</dbReference>
<accession>A0ABX9QKP1</accession>
<keyword evidence="5" id="KW-0472">Membrane</keyword>
<dbReference type="Gene3D" id="3.30.1370.130">
    <property type="match status" value="1"/>
</dbReference>
<comment type="similarity">
    <text evidence="7">Belongs to the bacterial secretin family.</text>
</comment>
<evidence type="ECO:0000256" key="4">
    <source>
        <dbReference type="ARBA" id="ARBA00022927"/>
    </source>
</evidence>
<organism evidence="11 12">
    <name type="scientific">Corallococcus praedator</name>
    <dbReference type="NCBI Taxonomy" id="2316724"/>
    <lineage>
        <taxon>Bacteria</taxon>
        <taxon>Pseudomonadati</taxon>
        <taxon>Myxococcota</taxon>
        <taxon>Myxococcia</taxon>
        <taxon>Myxococcales</taxon>
        <taxon>Cystobacterineae</taxon>
        <taxon>Myxococcaceae</taxon>
        <taxon>Corallococcus</taxon>
    </lineage>
</organism>
<protein>
    <submittedName>
        <fullName evidence="11">Type IV pilus secretin PilQ</fullName>
    </submittedName>
</protein>
<keyword evidence="4" id="KW-0653">Protein transport</keyword>
<reference evidence="11 12" key="1">
    <citation type="submission" date="2018-09" db="EMBL/GenBank/DDBJ databases">
        <authorList>
            <person name="Livingstone P.G."/>
            <person name="Whitworth D.E."/>
        </authorList>
    </citation>
    <scope>NUCLEOTIDE SEQUENCE [LARGE SCALE GENOMIC DNA]</scope>
    <source>
        <strain evidence="11 12">CA031B</strain>
    </source>
</reference>
<dbReference type="InterPro" id="IPR004846">
    <property type="entry name" value="T2SS/T3SS_dom"/>
</dbReference>
<comment type="subcellular location">
    <subcellularLocation>
        <location evidence="8">Cell outer membrane</location>
    </subcellularLocation>
    <subcellularLocation>
        <location evidence="1">Membrane</location>
    </subcellularLocation>
</comment>
<dbReference type="EMBL" id="RAWI01000059">
    <property type="protein sequence ID" value="RKI11697.1"/>
    <property type="molecule type" value="Genomic_DNA"/>
</dbReference>
<evidence type="ECO:0000313" key="11">
    <source>
        <dbReference type="EMBL" id="RKI11697.1"/>
    </source>
</evidence>